<dbReference type="InterPro" id="IPR031107">
    <property type="entry name" value="Small_HSP"/>
</dbReference>
<evidence type="ECO:0000256" key="2">
    <source>
        <dbReference type="RuleBase" id="RU003616"/>
    </source>
</evidence>
<reference evidence="5 6" key="1">
    <citation type="submission" date="2023-08" db="EMBL/GenBank/DDBJ databases">
        <authorList>
            <person name="Girao M."/>
            <person name="Carvalho M.F."/>
        </authorList>
    </citation>
    <scope>NUCLEOTIDE SEQUENCE [LARGE SCALE GENOMIC DNA]</scope>
    <source>
        <strain evidence="5 6">CT-R113</strain>
    </source>
</reference>
<proteinExistence type="inferred from homology"/>
<dbReference type="RefSeq" id="WP_330092003.1">
    <property type="nucleotide sequence ID" value="NZ_JAUZMY010000011.1"/>
</dbReference>
<organism evidence="5 6">
    <name type="scientific">Nocardiopsis codii</name>
    <dbReference type="NCBI Taxonomy" id="3065942"/>
    <lineage>
        <taxon>Bacteria</taxon>
        <taxon>Bacillati</taxon>
        <taxon>Actinomycetota</taxon>
        <taxon>Actinomycetes</taxon>
        <taxon>Streptosporangiales</taxon>
        <taxon>Nocardiopsidaceae</taxon>
        <taxon>Nocardiopsis</taxon>
    </lineage>
</organism>
<feature type="region of interest" description="Disordered" evidence="3">
    <location>
        <begin position="25"/>
        <end position="44"/>
    </location>
</feature>
<evidence type="ECO:0000313" key="6">
    <source>
        <dbReference type="Proteomes" id="UP001356095"/>
    </source>
</evidence>
<dbReference type="Proteomes" id="UP001356095">
    <property type="component" value="Unassembled WGS sequence"/>
</dbReference>
<comment type="caution">
    <text evidence="5">The sequence shown here is derived from an EMBL/GenBank/DDBJ whole genome shotgun (WGS) entry which is preliminary data.</text>
</comment>
<comment type="similarity">
    <text evidence="1 2">Belongs to the small heat shock protein (HSP20) family.</text>
</comment>
<sequence>MAPRRFNNPFHGVVDMISEMNRISDSMSSLESGQAGDRERGYSDAWSPPTDILARGTDLVLRCEIAGVRQEDVSVSFNDGILSVSGERHRDESDVVYYTSERFMGTFRRRISLPEGIGEEDIEASFDEGLLEITVRGGANARGPKRIAVRRRAPKHS</sequence>
<accession>A0ABU7K8K8</accession>
<evidence type="ECO:0000313" key="5">
    <source>
        <dbReference type="EMBL" id="MEE2038219.1"/>
    </source>
</evidence>
<dbReference type="Gene3D" id="2.60.40.790">
    <property type="match status" value="1"/>
</dbReference>
<protein>
    <submittedName>
        <fullName evidence="5">Hsp20/alpha crystallin family protein</fullName>
    </submittedName>
</protein>
<dbReference type="Pfam" id="PF00011">
    <property type="entry name" value="HSP20"/>
    <property type="match status" value="1"/>
</dbReference>
<dbReference type="EMBL" id="JAUZMY010000011">
    <property type="protein sequence ID" value="MEE2038219.1"/>
    <property type="molecule type" value="Genomic_DNA"/>
</dbReference>
<dbReference type="PANTHER" id="PTHR11527">
    <property type="entry name" value="HEAT-SHOCK PROTEIN 20 FAMILY MEMBER"/>
    <property type="match status" value="1"/>
</dbReference>
<dbReference type="PROSITE" id="PS01031">
    <property type="entry name" value="SHSP"/>
    <property type="match status" value="1"/>
</dbReference>
<evidence type="ECO:0000259" key="4">
    <source>
        <dbReference type="PROSITE" id="PS01031"/>
    </source>
</evidence>
<evidence type="ECO:0000256" key="1">
    <source>
        <dbReference type="PROSITE-ProRule" id="PRU00285"/>
    </source>
</evidence>
<dbReference type="SUPFAM" id="SSF49764">
    <property type="entry name" value="HSP20-like chaperones"/>
    <property type="match status" value="1"/>
</dbReference>
<evidence type="ECO:0000256" key="3">
    <source>
        <dbReference type="SAM" id="MobiDB-lite"/>
    </source>
</evidence>
<dbReference type="InterPro" id="IPR002068">
    <property type="entry name" value="A-crystallin/Hsp20_dom"/>
</dbReference>
<dbReference type="CDD" id="cd06464">
    <property type="entry name" value="ACD_sHsps-like"/>
    <property type="match status" value="1"/>
</dbReference>
<keyword evidence="6" id="KW-1185">Reference proteome</keyword>
<dbReference type="InterPro" id="IPR008978">
    <property type="entry name" value="HSP20-like_chaperone"/>
</dbReference>
<name>A0ABU7K8K8_9ACTN</name>
<gene>
    <name evidence="5" type="ORF">Q8791_13420</name>
</gene>
<feature type="domain" description="SHSP" evidence="4">
    <location>
        <begin position="41"/>
        <end position="152"/>
    </location>
</feature>